<dbReference type="SUPFAM" id="SSF52172">
    <property type="entry name" value="CheY-like"/>
    <property type="match status" value="1"/>
</dbReference>
<evidence type="ECO:0000259" key="6">
    <source>
        <dbReference type="PROSITE" id="PS50110"/>
    </source>
</evidence>
<evidence type="ECO:0000313" key="8">
    <source>
        <dbReference type="Proteomes" id="UP000216057"/>
    </source>
</evidence>
<dbReference type="InterPro" id="IPR016032">
    <property type="entry name" value="Sig_transdc_resp-reg_C-effctor"/>
</dbReference>
<dbReference type="PROSITE" id="PS50043">
    <property type="entry name" value="HTH_LUXR_2"/>
    <property type="match status" value="1"/>
</dbReference>
<organism evidence="7 8">
    <name type="scientific">Bifidobacterium eulemuris</name>
    <dbReference type="NCBI Taxonomy" id="1765219"/>
    <lineage>
        <taxon>Bacteria</taxon>
        <taxon>Bacillati</taxon>
        <taxon>Actinomycetota</taxon>
        <taxon>Actinomycetes</taxon>
        <taxon>Bifidobacteriales</taxon>
        <taxon>Bifidobacteriaceae</taxon>
        <taxon>Bifidobacterium</taxon>
    </lineage>
</organism>
<dbReference type="EMBL" id="MWWZ01000004">
    <property type="protein sequence ID" value="OZG68996.1"/>
    <property type="molecule type" value="Genomic_DNA"/>
</dbReference>
<dbReference type="InterPro" id="IPR036388">
    <property type="entry name" value="WH-like_DNA-bd_sf"/>
</dbReference>
<protein>
    <submittedName>
        <fullName evidence="7">DNA-binding response regulator</fullName>
    </submittedName>
</protein>
<gene>
    <name evidence="7" type="ORF">BEUL_0402</name>
</gene>
<dbReference type="SMART" id="SM00448">
    <property type="entry name" value="REC"/>
    <property type="match status" value="1"/>
</dbReference>
<evidence type="ECO:0000259" key="5">
    <source>
        <dbReference type="PROSITE" id="PS50043"/>
    </source>
</evidence>
<keyword evidence="1" id="KW-0805">Transcription regulation</keyword>
<dbReference type="PANTHER" id="PTHR43214:SF41">
    <property type="entry name" value="NITRATE_NITRITE RESPONSE REGULATOR PROTEIN NARP"/>
    <property type="match status" value="1"/>
</dbReference>
<evidence type="ECO:0000256" key="1">
    <source>
        <dbReference type="ARBA" id="ARBA00023015"/>
    </source>
</evidence>
<sequence length="223" mass="24565">MAGNQTMGSVGIAVVDNDRCSADMMTLLIGRQVPGSKVLWNTDNPSLALERCLFDSNKPDVLVCDLMMDGLNGLQLSERLRRRDSSMGIIIVTSYDAKMYRDDVVRCGAQAMVSKRDFASTIGSAVKAVADGGVYPADWGFHTATDACRLMRVDVNAGGQASFSDRELAVLRLYGHHASTVQIARRLGVNVETVYSHVKRAMRKVGVTRRSELLEYCDRYHLL</sequence>
<dbReference type="GO" id="GO:0006355">
    <property type="term" value="P:regulation of DNA-templated transcription"/>
    <property type="evidence" value="ECO:0007669"/>
    <property type="project" value="InterPro"/>
</dbReference>
<dbReference type="AlphaFoldDB" id="A0A261GDF0"/>
<dbReference type="InterPro" id="IPR039420">
    <property type="entry name" value="WalR-like"/>
</dbReference>
<comment type="caution">
    <text evidence="7">The sequence shown here is derived from an EMBL/GenBank/DDBJ whole genome shotgun (WGS) entry which is preliminary data.</text>
</comment>
<name>A0A261GDF0_9BIFI</name>
<dbReference type="GO" id="GO:0003677">
    <property type="term" value="F:DNA binding"/>
    <property type="evidence" value="ECO:0007669"/>
    <property type="project" value="UniProtKB-KW"/>
</dbReference>
<proteinExistence type="predicted"/>
<dbReference type="Pfam" id="PF00072">
    <property type="entry name" value="Response_reg"/>
    <property type="match status" value="1"/>
</dbReference>
<dbReference type="PROSITE" id="PS50110">
    <property type="entry name" value="RESPONSE_REGULATORY"/>
    <property type="match status" value="1"/>
</dbReference>
<dbReference type="Pfam" id="PF00196">
    <property type="entry name" value="GerE"/>
    <property type="match status" value="1"/>
</dbReference>
<feature type="modified residue" description="4-aspartylphosphate" evidence="4">
    <location>
        <position position="65"/>
    </location>
</feature>
<evidence type="ECO:0000256" key="4">
    <source>
        <dbReference type="PROSITE-ProRule" id="PRU00169"/>
    </source>
</evidence>
<feature type="domain" description="HTH luxR-type" evidence="5">
    <location>
        <begin position="156"/>
        <end position="221"/>
    </location>
</feature>
<dbReference type="SUPFAM" id="SSF46894">
    <property type="entry name" value="C-terminal effector domain of the bipartite response regulators"/>
    <property type="match status" value="1"/>
</dbReference>
<dbReference type="SMART" id="SM00421">
    <property type="entry name" value="HTH_LUXR"/>
    <property type="match status" value="1"/>
</dbReference>
<feature type="domain" description="Response regulatory" evidence="6">
    <location>
        <begin position="11"/>
        <end position="130"/>
    </location>
</feature>
<keyword evidence="3" id="KW-0804">Transcription</keyword>
<dbReference type="RefSeq" id="WP_226805678.1">
    <property type="nucleotide sequence ID" value="NZ_CP062938.1"/>
</dbReference>
<dbReference type="GO" id="GO:0000160">
    <property type="term" value="P:phosphorelay signal transduction system"/>
    <property type="evidence" value="ECO:0007669"/>
    <property type="project" value="InterPro"/>
</dbReference>
<keyword evidence="2 7" id="KW-0238">DNA-binding</keyword>
<dbReference type="InterPro" id="IPR000792">
    <property type="entry name" value="Tscrpt_reg_LuxR_C"/>
</dbReference>
<evidence type="ECO:0000256" key="3">
    <source>
        <dbReference type="ARBA" id="ARBA00023163"/>
    </source>
</evidence>
<dbReference type="PANTHER" id="PTHR43214">
    <property type="entry name" value="TWO-COMPONENT RESPONSE REGULATOR"/>
    <property type="match status" value="1"/>
</dbReference>
<keyword evidence="4" id="KW-0597">Phosphoprotein</keyword>
<dbReference type="Proteomes" id="UP000216057">
    <property type="component" value="Unassembled WGS sequence"/>
</dbReference>
<evidence type="ECO:0000256" key="2">
    <source>
        <dbReference type="ARBA" id="ARBA00023125"/>
    </source>
</evidence>
<dbReference type="CDD" id="cd00156">
    <property type="entry name" value="REC"/>
    <property type="match status" value="1"/>
</dbReference>
<dbReference type="InterPro" id="IPR001789">
    <property type="entry name" value="Sig_transdc_resp-reg_receiver"/>
</dbReference>
<evidence type="ECO:0000313" key="7">
    <source>
        <dbReference type="EMBL" id="OZG68996.1"/>
    </source>
</evidence>
<dbReference type="Gene3D" id="3.40.50.2300">
    <property type="match status" value="1"/>
</dbReference>
<dbReference type="Gene3D" id="1.10.10.10">
    <property type="entry name" value="Winged helix-like DNA-binding domain superfamily/Winged helix DNA-binding domain"/>
    <property type="match status" value="1"/>
</dbReference>
<dbReference type="CDD" id="cd06170">
    <property type="entry name" value="LuxR_C_like"/>
    <property type="match status" value="1"/>
</dbReference>
<accession>A0A261GDF0</accession>
<dbReference type="InterPro" id="IPR011006">
    <property type="entry name" value="CheY-like_superfamily"/>
</dbReference>
<reference evidence="7 8" key="1">
    <citation type="journal article" date="2017" name="BMC Genomics">
        <title>Comparative genomic and phylogenomic analyses of the Bifidobacteriaceae family.</title>
        <authorList>
            <person name="Lugli G.A."/>
            <person name="Milani C."/>
            <person name="Turroni F."/>
            <person name="Duranti S."/>
            <person name="Mancabelli L."/>
            <person name="Mangifesta M."/>
            <person name="Ferrario C."/>
            <person name="Modesto M."/>
            <person name="Mattarelli P."/>
            <person name="Jiri K."/>
            <person name="van Sinderen D."/>
            <person name="Ventura M."/>
        </authorList>
    </citation>
    <scope>NUCLEOTIDE SEQUENCE [LARGE SCALE GENOMIC DNA]</scope>
    <source>
        <strain evidence="7 8">DSM 100216</strain>
    </source>
</reference>